<feature type="signal peptide" evidence="1">
    <location>
        <begin position="1"/>
        <end position="24"/>
    </location>
</feature>
<gene>
    <name evidence="2" type="ORF">GNP35_00390</name>
</gene>
<evidence type="ECO:0000313" key="3">
    <source>
        <dbReference type="Proteomes" id="UP000439994"/>
    </source>
</evidence>
<accession>A0A6N8F4I7</accession>
<dbReference type="Gene3D" id="3.40.390.10">
    <property type="entry name" value="Collagenase (Catalytic Domain)"/>
    <property type="match status" value="1"/>
</dbReference>
<dbReference type="RefSeq" id="WP_155693509.1">
    <property type="nucleotide sequence ID" value="NZ_WOCD01000001.1"/>
</dbReference>
<keyword evidence="3" id="KW-1185">Reference proteome</keyword>
<protein>
    <submittedName>
        <fullName evidence="2">PEP-CTERM sorting domain-containing protein</fullName>
    </submittedName>
</protein>
<dbReference type="InterPro" id="IPR024079">
    <property type="entry name" value="MetalloPept_cat_dom_sf"/>
</dbReference>
<comment type="caution">
    <text evidence="2">The sequence shown here is derived from an EMBL/GenBank/DDBJ whole genome shotgun (WGS) entry which is preliminary data.</text>
</comment>
<dbReference type="AlphaFoldDB" id="A0A6N8F4I7"/>
<evidence type="ECO:0000256" key="1">
    <source>
        <dbReference type="SAM" id="SignalP"/>
    </source>
</evidence>
<keyword evidence="1" id="KW-0732">Signal</keyword>
<evidence type="ECO:0000313" key="2">
    <source>
        <dbReference type="EMBL" id="MUH71088.1"/>
    </source>
</evidence>
<dbReference type="OrthoDB" id="8198236at2"/>
<dbReference type="Proteomes" id="UP000439994">
    <property type="component" value="Unassembled WGS sequence"/>
</dbReference>
<proteinExistence type="predicted"/>
<sequence>MIKKITKKVSLISIAILSMSNAMATDIQLSYDPTEFASAQGQQALQGFQEAANFWSELFSDNVTVNLGIGFDALDAGIIGSTGSSSDIYYYQDVANAMFQDSSSVFDNAAVSSLPCEDQGNGLCNFSFLDQENPSSPVSPELDNDGSGDNVAIELNQANAKALGLGEGLIGWQALDGEVTFSSNFDFDFDRTDGINANQMDFVGVAIHEIGHALGFVSGVDTYDFVYNSGLIDPEIDLDGYAMASALDLFRFSEESILYGVGTRDLVPGSDSYFSLDGGVTNLAPFSTGVYGGDDRQASHFKDDLGIGIMDPTFAFGEFGDITAFDAIAFDVIGWDLRMNNVSEPATISMFALLLLGALRRKQNKL</sequence>
<dbReference type="EMBL" id="WOCD01000001">
    <property type="protein sequence ID" value="MUH71088.1"/>
    <property type="molecule type" value="Genomic_DNA"/>
</dbReference>
<dbReference type="NCBIfam" id="NF038122">
    <property type="entry name" value="metallo_LGF"/>
    <property type="match status" value="1"/>
</dbReference>
<dbReference type="SUPFAM" id="SSF55486">
    <property type="entry name" value="Metalloproteases ('zincins'), catalytic domain"/>
    <property type="match status" value="1"/>
</dbReference>
<reference evidence="2 3" key="1">
    <citation type="submission" date="2019-11" db="EMBL/GenBank/DDBJ databases">
        <title>P. haliotis isolates from Z. marina roots.</title>
        <authorList>
            <person name="Cohen M."/>
            <person name="Jospin G."/>
            <person name="Eisen J.A."/>
            <person name="Coil D.A."/>
        </authorList>
    </citation>
    <scope>NUCLEOTIDE SEQUENCE [LARGE SCALE GENOMIC DNA]</scope>
    <source>
        <strain evidence="2 3">UCD-MCMsp1aY</strain>
    </source>
</reference>
<name>A0A6N8F4I7_9GAMM</name>
<feature type="chain" id="PRO_5026689576" evidence="1">
    <location>
        <begin position="25"/>
        <end position="366"/>
    </location>
</feature>
<organism evidence="2 3">
    <name type="scientific">Psychrosphaera haliotis</name>
    <dbReference type="NCBI Taxonomy" id="555083"/>
    <lineage>
        <taxon>Bacteria</taxon>
        <taxon>Pseudomonadati</taxon>
        <taxon>Pseudomonadota</taxon>
        <taxon>Gammaproteobacteria</taxon>
        <taxon>Alteromonadales</taxon>
        <taxon>Pseudoalteromonadaceae</taxon>
        <taxon>Psychrosphaera</taxon>
    </lineage>
</organism>
<dbReference type="GO" id="GO:0008237">
    <property type="term" value="F:metallopeptidase activity"/>
    <property type="evidence" value="ECO:0007669"/>
    <property type="project" value="InterPro"/>
</dbReference>